<reference evidence="2 3" key="1">
    <citation type="submission" date="2019-03" db="EMBL/GenBank/DDBJ databases">
        <title>Genomic Encyclopedia of Type Strains, Phase IV (KMG-IV): sequencing the most valuable type-strain genomes for metagenomic binning, comparative biology and taxonomic classification.</title>
        <authorList>
            <person name="Goeker M."/>
        </authorList>
    </citation>
    <scope>NUCLEOTIDE SEQUENCE [LARGE SCALE GENOMIC DNA]</scope>
    <source>
        <strain evidence="2 3">DSM 18577</strain>
    </source>
</reference>
<dbReference type="InterPro" id="IPR014710">
    <property type="entry name" value="RmlC-like_jellyroll"/>
</dbReference>
<dbReference type="SUPFAM" id="SSF51206">
    <property type="entry name" value="cAMP-binding domain-like"/>
    <property type="match status" value="1"/>
</dbReference>
<dbReference type="OrthoDB" id="7826327at2"/>
<dbReference type="InterPro" id="IPR000595">
    <property type="entry name" value="cNMP-bd_dom"/>
</dbReference>
<dbReference type="Gene3D" id="2.60.120.10">
    <property type="entry name" value="Jelly Rolls"/>
    <property type="match status" value="1"/>
</dbReference>
<evidence type="ECO:0000313" key="2">
    <source>
        <dbReference type="EMBL" id="TCK58100.1"/>
    </source>
</evidence>
<proteinExistence type="predicted"/>
<sequence length="228" mass="26305">MDKIQEIAKNGYQILCDVIAEMPLKNKVFYADEFILQQGEAISSLYWITLGEYSMHYCADNGKAFSLGQRFVSNCIIGELEYLTDTPSQFSVVANEQIDVKIIPISVMNDILCSHAQVGIWLSHLLSKSYQIGMARTMERFLQPLVFNVAMDIYQRYQQHKPLIEFNQVFREAERFGCSERTYRRAMTQLIEENYIQKNSDGYFISDLNKFELLLKHSSVGCDSLLST</sequence>
<dbReference type="EMBL" id="SMGD01000012">
    <property type="protein sequence ID" value="TCK58100.1"/>
    <property type="molecule type" value="Genomic_DNA"/>
</dbReference>
<gene>
    <name evidence="2" type="ORF">EV690_1808</name>
</gene>
<dbReference type="RefSeq" id="WP_131912613.1">
    <property type="nucleotide sequence ID" value="NZ_OU594967.1"/>
</dbReference>
<evidence type="ECO:0000313" key="3">
    <source>
        <dbReference type="Proteomes" id="UP000295565"/>
    </source>
</evidence>
<evidence type="ECO:0000259" key="1">
    <source>
        <dbReference type="PROSITE" id="PS50042"/>
    </source>
</evidence>
<dbReference type="InterPro" id="IPR018490">
    <property type="entry name" value="cNMP-bd_dom_sf"/>
</dbReference>
<feature type="domain" description="Cyclic nucleotide-binding" evidence="1">
    <location>
        <begin position="24"/>
        <end position="112"/>
    </location>
</feature>
<dbReference type="AlphaFoldDB" id="A0A4R1K2E1"/>
<keyword evidence="3" id="KW-1185">Reference proteome</keyword>
<dbReference type="PROSITE" id="PS50042">
    <property type="entry name" value="CNMP_BINDING_3"/>
    <property type="match status" value="1"/>
</dbReference>
<dbReference type="Proteomes" id="UP000295565">
    <property type="component" value="Unassembled WGS sequence"/>
</dbReference>
<name>A0A4R1K2E1_9GAMM</name>
<protein>
    <submittedName>
        <fullName evidence="2">CRP-like cAMP-binding protein</fullName>
    </submittedName>
</protein>
<organism evidence="2 3">
    <name type="scientific">Celerinatantimonas diazotrophica</name>
    <dbReference type="NCBI Taxonomy" id="412034"/>
    <lineage>
        <taxon>Bacteria</taxon>
        <taxon>Pseudomonadati</taxon>
        <taxon>Pseudomonadota</taxon>
        <taxon>Gammaproteobacteria</taxon>
        <taxon>Celerinatantimonadaceae</taxon>
        <taxon>Celerinatantimonas</taxon>
    </lineage>
</organism>
<dbReference type="Pfam" id="PF00027">
    <property type="entry name" value="cNMP_binding"/>
    <property type="match status" value="1"/>
</dbReference>
<comment type="caution">
    <text evidence="2">The sequence shown here is derived from an EMBL/GenBank/DDBJ whole genome shotgun (WGS) entry which is preliminary data.</text>
</comment>
<accession>A0A4R1K2E1</accession>